<dbReference type="OrthoDB" id="9783269at2"/>
<feature type="region of interest" description="Disordered" evidence="1">
    <location>
        <begin position="1"/>
        <end position="22"/>
    </location>
</feature>
<dbReference type="InterPro" id="IPR029033">
    <property type="entry name" value="His_PPase_superfam"/>
</dbReference>
<name>A0A318LU64_9PSEU</name>
<dbReference type="SUPFAM" id="SSF53254">
    <property type="entry name" value="Phosphoglycerate mutase-like"/>
    <property type="match status" value="1"/>
</dbReference>
<gene>
    <name evidence="2" type="ORF">BA062_21930</name>
</gene>
<dbReference type="PANTHER" id="PTHR48100">
    <property type="entry name" value="BROAD-SPECIFICITY PHOSPHATASE YOR283W-RELATED"/>
    <property type="match status" value="1"/>
</dbReference>
<dbReference type="Gene3D" id="3.40.50.1240">
    <property type="entry name" value="Phosphoglycerate mutase-like"/>
    <property type="match status" value="1"/>
</dbReference>
<comment type="caution">
    <text evidence="2">The sequence shown here is derived from an EMBL/GenBank/DDBJ whole genome shotgun (WGS) entry which is preliminary data.</text>
</comment>
<dbReference type="Pfam" id="PF00300">
    <property type="entry name" value="His_Phos_1"/>
    <property type="match status" value="1"/>
</dbReference>
<keyword evidence="3" id="KW-1185">Reference proteome</keyword>
<dbReference type="RefSeq" id="WP_110339782.1">
    <property type="nucleotide sequence ID" value="NZ_JBHVKT010000039.1"/>
</dbReference>
<dbReference type="EMBL" id="MASU01000009">
    <property type="protein sequence ID" value="PXY28534.1"/>
    <property type="molecule type" value="Genomic_DNA"/>
</dbReference>
<evidence type="ECO:0000313" key="3">
    <source>
        <dbReference type="Proteomes" id="UP000247892"/>
    </source>
</evidence>
<dbReference type="InterPro" id="IPR050275">
    <property type="entry name" value="PGM_Phosphatase"/>
</dbReference>
<dbReference type="CDD" id="cd07067">
    <property type="entry name" value="HP_PGM_like"/>
    <property type="match status" value="1"/>
</dbReference>
<sequence length="224" mass="24023">MTHNEPAEPEYPQSRFQPPPGAARILLIRHGASAAARESEPFPLVGGQGDPTLAPDGHEQAKRVSDRLAGEPIAALYVTTLRRTVQTAAPLAERLGLTPSVEEDLREVHLGEWEGGLFRKHIAEGHPVARRLAEEQRWDVIPGAESNDAFAARVGGALHRLAAAHPDEQIAVFTHGGVIGQAMALASGAKPLAFAGAENGSISELVVTGEHWLVRRFNDHAHLD</sequence>
<feature type="region of interest" description="Disordered" evidence="1">
    <location>
        <begin position="37"/>
        <end position="66"/>
    </location>
</feature>
<protein>
    <submittedName>
        <fullName evidence="2">Phosphoglycerate kinase</fullName>
    </submittedName>
</protein>
<evidence type="ECO:0000313" key="2">
    <source>
        <dbReference type="EMBL" id="PXY28534.1"/>
    </source>
</evidence>
<proteinExistence type="predicted"/>
<feature type="compositionally biased region" description="Basic and acidic residues" evidence="1">
    <location>
        <begin position="56"/>
        <end position="66"/>
    </location>
</feature>
<dbReference type="GO" id="GO:0016791">
    <property type="term" value="F:phosphatase activity"/>
    <property type="evidence" value="ECO:0007669"/>
    <property type="project" value="TreeGrafter"/>
</dbReference>
<dbReference type="InterPro" id="IPR013078">
    <property type="entry name" value="His_Pase_superF_clade-1"/>
</dbReference>
<dbReference type="AlphaFoldDB" id="A0A318LU64"/>
<reference evidence="2 3" key="1">
    <citation type="submission" date="2016-07" db="EMBL/GenBank/DDBJ databases">
        <title>Draft genome sequence of Prauserella sp. YIM 121212, isolated from alkaline soil.</title>
        <authorList>
            <person name="Ruckert C."/>
            <person name="Albersmeier A."/>
            <person name="Jiang C.-L."/>
            <person name="Jiang Y."/>
            <person name="Kalinowski J."/>
            <person name="Schneider O."/>
            <person name="Winkler A."/>
            <person name="Zotchev S.B."/>
        </authorList>
    </citation>
    <scope>NUCLEOTIDE SEQUENCE [LARGE SCALE GENOMIC DNA]</scope>
    <source>
        <strain evidence="2 3">YIM 121212</strain>
    </source>
</reference>
<accession>A0A318LU64</accession>
<keyword evidence="2" id="KW-0808">Transferase</keyword>
<dbReference type="GO" id="GO:0005737">
    <property type="term" value="C:cytoplasm"/>
    <property type="evidence" value="ECO:0007669"/>
    <property type="project" value="TreeGrafter"/>
</dbReference>
<dbReference type="PANTHER" id="PTHR48100:SF1">
    <property type="entry name" value="HISTIDINE PHOSPHATASE FAMILY PROTEIN-RELATED"/>
    <property type="match status" value="1"/>
</dbReference>
<evidence type="ECO:0000256" key="1">
    <source>
        <dbReference type="SAM" id="MobiDB-lite"/>
    </source>
</evidence>
<dbReference type="SMART" id="SM00855">
    <property type="entry name" value="PGAM"/>
    <property type="match status" value="1"/>
</dbReference>
<keyword evidence="2" id="KW-0418">Kinase</keyword>
<organism evidence="2 3">
    <name type="scientific">Prauserella flavalba</name>
    <dbReference type="NCBI Taxonomy" id="1477506"/>
    <lineage>
        <taxon>Bacteria</taxon>
        <taxon>Bacillati</taxon>
        <taxon>Actinomycetota</taxon>
        <taxon>Actinomycetes</taxon>
        <taxon>Pseudonocardiales</taxon>
        <taxon>Pseudonocardiaceae</taxon>
        <taxon>Prauserella</taxon>
    </lineage>
</organism>
<dbReference type="Proteomes" id="UP000247892">
    <property type="component" value="Unassembled WGS sequence"/>
</dbReference>
<dbReference type="GO" id="GO:0016301">
    <property type="term" value="F:kinase activity"/>
    <property type="evidence" value="ECO:0007669"/>
    <property type="project" value="UniProtKB-KW"/>
</dbReference>